<organism evidence="1 2">
    <name type="scientific">Oryctolagus cuniculus</name>
    <name type="common">Rabbit</name>
    <dbReference type="NCBI Taxonomy" id="9986"/>
    <lineage>
        <taxon>Eukaryota</taxon>
        <taxon>Metazoa</taxon>
        <taxon>Chordata</taxon>
        <taxon>Craniata</taxon>
        <taxon>Vertebrata</taxon>
        <taxon>Euteleostomi</taxon>
        <taxon>Mammalia</taxon>
        <taxon>Eutheria</taxon>
        <taxon>Euarchontoglires</taxon>
        <taxon>Glires</taxon>
        <taxon>Lagomorpha</taxon>
        <taxon>Leporidae</taxon>
        <taxon>Oryctolagus</taxon>
    </lineage>
</organism>
<protein>
    <submittedName>
        <fullName evidence="1">Signal sequence receptor subunit 2</fullName>
    </submittedName>
</protein>
<accession>A0A5F9DUV8</accession>
<dbReference type="Proteomes" id="UP000001811">
    <property type="component" value="Chromosome 13"/>
</dbReference>
<evidence type="ECO:0000313" key="1">
    <source>
        <dbReference type="Ensembl" id="ENSOCUP00000049543.1"/>
    </source>
</evidence>
<reference evidence="1 2" key="1">
    <citation type="journal article" date="2011" name="Nature">
        <title>A high-resolution map of human evolutionary constraint using 29 mammals.</title>
        <authorList>
            <person name="Lindblad-Toh K."/>
            <person name="Garber M."/>
            <person name="Zuk O."/>
            <person name="Lin M.F."/>
            <person name="Parker B.J."/>
            <person name="Washietl S."/>
            <person name="Kheradpour P."/>
            <person name="Ernst J."/>
            <person name="Jordan G."/>
            <person name="Mauceli E."/>
            <person name="Ward L.D."/>
            <person name="Lowe C.B."/>
            <person name="Holloway A.K."/>
            <person name="Clamp M."/>
            <person name="Gnerre S."/>
            <person name="Alfoldi J."/>
            <person name="Beal K."/>
            <person name="Chang J."/>
            <person name="Clawson H."/>
            <person name="Cuff J."/>
            <person name="Di Palma F."/>
            <person name="Fitzgerald S."/>
            <person name="Flicek P."/>
            <person name="Guttman M."/>
            <person name="Hubisz M.J."/>
            <person name="Jaffe D.B."/>
            <person name="Jungreis I."/>
            <person name="Kent W.J."/>
            <person name="Kostka D."/>
            <person name="Lara M."/>
            <person name="Martins A.L."/>
            <person name="Massingham T."/>
            <person name="Moltke I."/>
            <person name="Raney B.J."/>
            <person name="Rasmussen M.D."/>
            <person name="Robinson J."/>
            <person name="Stark A."/>
            <person name="Vilella A.J."/>
            <person name="Wen J."/>
            <person name="Xie X."/>
            <person name="Zody M.C."/>
            <person name="Baldwin J."/>
            <person name="Bloom T."/>
            <person name="Chin C.W."/>
            <person name="Heiman D."/>
            <person name="Nicol R."/>
            <person name="Nusbaum C."/>
            <person name="Young S."/>
            <person name="Wilkinson J."/>
            <person name="Worley K.C."/>
            <person name="Kovar C.L."/>
            <person name="Muzny D.M."/>
            <person name="Gibbs R.A."/>
            <person name="Cree A."/>
            <person name="Dihn H.H."/>
            <person name="Fowler G."/>
            <person name="Jhangiani S."/>
            <person name="Joshi V."/>
            <person name="Lee S."/>
            <person name="Lewis L.R."/>
            <person name="Nazareth L.V."/>
            <person name="Okwuonu G."/>
            <person name="Santibanez J."/>
            <person name="Warren W.C."/>
            <person name="Mardis E.R."/>
            <person name="Weinstock G.M."/>
            <person name="Wilson R.K."/>
            <person name="Delehaunty K."/>
            <person name="Dooling D."/>
            <person name="Fronik C."/>
            <person name="Fulton L."/>
            <person name="Fulton B."/>
            <person name="Graves T."/>
            <person name="Minx P."/>
            <person name="Sodergren E."/>
            <person name="Birney E."/>
            <person name="Margulies E.H."/>
            <person name="Herrero J."/>
            <person name="Green E.D."/>
            <person name="Haussler D."/>
            <person name="Siepel A."/>
            <person name="Goldman N."/>
            <person name="Pollard K.S."/>
            <person name="Pedersen J.S."/>
            <person name="Lander E.S."/>
            <person name="Kellis M."/>
        </authorList>
    </citation>
    <scope>NUCLEOTIDE SEQUENCE [LARGE SCALE GENOMIC DNA]</scope>
    <source>
        <strain evidence="1 2">Thorbecke inbred</strain>
    </source>
</reference>
<dbReference type="PANTHER" id="PTHR12861">
    <property type="entry name" value="TRANSLOCON-ASSOCIATED PROTEIN, BETA SUBUNIT PRECURSOR TRAP-BETA SIGNAL SEQUENCE RECEPTOR BETA SUBUNIT"/>
    <property type="match status" value="1"/>
</dbReference>
<dbReference type="EMBL" id="AAGW02000418">
    <property type="status" value="NOT_ANNOTATED_CDS"/>
    <property type="molecule type" value="Genomic_DNA"/>
</dbReference>
<keyword evidence="2" id="KW-1185">Reference proteome</keyword>
<dbReference type="PANTHER" id="PTHR12861:SF3">
    <property type="entry name" value="TRANSLOCON-ASSOCIATED PROTEIN SUBUNIT BETA"/>
    <property type="match status" value="1"/>
</dbReference>
<evidence type="ECO:0000313" key="2">
    <source>
        <dbReference type="Proteomes" id="UP000001811"/>
    </source>
</evidence>
<dbReference type="Bgee" id="ENSOCUG00000008455">
    <property type="expression patterns" value="Expressed in left lung and 15 other cell types or tissues"/>
</dbReference>
<dbReference type="GeneTree" id="ENSGT00390000005125"/>
<gene>
    <name evidence="1" type="primary">SSR2</name>
</gene>
<dbReference type="GO" id="GO:0005783">
    <property type="term" value="C:endoplasmic reticulum"/>
    <property type="evidence" value="ECO:0007669"/>
    <property type="project" value="TreeGrafter"/>
</dbReference>
<name>A0A5F9DUV8_RABIT</name>
<sequence>MGTSLSPDCSTSDPTPCLCTWGKQTKMGRDLTLQYNIYNVGSSAALEVELSDDSFPPEDFGIVSGMLSVKWDRIAPASNVSHTVVLRPLKAGYFNFTSATITYLAQEDGPVVKNQQTFMDPLRCARFWRIPRRLRLVLPVHLDREASWLSGSLIGDSPPIFWTGQPSGS</sequence>
<proteinExistence type="predicted"/>
<dbReference type="Pfam" id="PF05753">
    <property type="entry name" value="TRAP_beta"/>
    <property type="match status" value="1"/>
</dbReference>
<dbReference type="Ensembl" id="ENSOCUT00000047548.1">
    <property type="protein sequence ID" value="ENSOCUP00000049543.1"/>
    <property type="gene ID" value="ENSOCUG00000008455.3"/>
</dbReference>
<reference evidence="1" key="3">
    <citation type="submission" date="2025-09" db="UniProtKB">
        <authorList>
            <consortium name="Ensembl"/>
        </authorList>
    </citation>
    <scope>IDENTIFICATION</scope>
    <source>
        <strain evidence="1">Thorbecke</strain>
    </source>
</reference>
<dbReference type="AlphaFoldDB" id="A0A5F9DUV8"/>
<reference evidence="1" key="2">
    <citation type="submission" date="2025-08" db="UniProtKB">
        <authorList>
            <consortium name="Ensembl"/>
        </authorList>
    </citation>
    <scope>IDENTIFICATION</scope>
    <source>
        <strain evidence="1">Thorbecke</strain>
    </source>
</reference>